<sequence>MRRDWLLVGSNIRLRAGVLSHWLRGRQPSMTAEAFQSRWCHEEVLCSRPAEVTDQLLLAGCMRAEGAAAVGVCLEQELDEAESDAPTERQWMGLVLL</sequence>
<name>A0ABP1FUL5_9CHLO</name>
<keyword evidence="2" id="KW-1185">Reference proteome</keyword>
<reference evidence="1 2" key="1">
    <citation type="submission" date="2024-06" db="EMBL/GenBank/DDBJ databases">
        <authorList>
            <person name="Kraege A."/>
            <person name="Thomma B."/>
        </authorList>
    </citation>
    <scope>NUCLEOTIDE SEQUENCE [LARGE SCALE GENOMIC DNA]</scope>
</reference>
<accession>A0ABP1FUL5</accession>
<evidence type="ECO:0000313" key="1">
    <source>
        <dbReference type="EMBL" id="CAL5223578.1"/>
    </source>
</evidence>
<proteinExistence type="predicted"/>
<protein>
    <submittedName>
        <fullName evidence="1">G6113 protein</fullName>
    </submittedName>
</protein>
<evidence type="ECO:0000313" key="2">
    <source>
        <dbReference type="Proteomes" id="UP001497392"/>
    </source>
</evidence>
<dbReference type="EMBL" id="CAXHTA020000009">
    <property type="protein sequence ID" value="CAL5223578.1"/>
    <property type="molecule type" value="Genomic_DNA"/>
</dbReference>
<organism evidence="1 2">
    <name type="scientific">Coccomyxa viridis</name>
    <dbReference type="NCBI Taxonomy" id="1274662"/>
    <lineage>
        <taxon>Eukaryota</taxon>
        <taxon>Viridiplantae</taxon>
        <taxon>Chlorophyta</taxon>
        <taxon>core chlorophytes</taxon>
        <taxon>Trebouxiophyceae</taxon>
        <taxon>Trebouxiophyceae incertae sedis</taxon>
        <taxon>Coccomyxaceae</taxon>
        <taxon>Coccomyxa</taxon>
    </lineage>
</organism>
<comment type="caution">
    <text evidence="1">The sequence shown here is derived from an EMBL/GenBank/DDBJ whole genome shotgun (WGS) entry which is preliminary data.</text>
</comment>
<dbReference type="Proteomes" id="UP001497392">
    <property type="component" value="Unassembled WGS sequence"/>
</dbReference>
<gene>
    <name evidence="1" type="primary">g6113</name>
    <name evidence="1" type="ORF">VP750_LOCUS5237</name>
</gene>